<sequence>MTVQGLTADAYAVVHHRIDEAHSNVRAVRRELGAGADWPDGPAQWDALRVANGLAVLPEPDATAADGTVATTFDLPMPGVSSLEFISGDSPSGVPLSGR</sequence>
<comment type="caution">
    <text evidence="1">The sequence shown here is derived from an EMBL/GenBank/DDBJ whole genome shotgun (WGS) entry which is preliminary data.</text>
</comment>
<dbReference type="RefSeq" id="WP_271317966.1">
    <property type="nucleotide sequence ID" value="NZ_JABXJJ020000036.1"/>
</dbReference>
<gene>
    <name evidence="1" type="ORF">POF50_026065</name>
</gene>
<dbReference type="Gene3D" id="2.60.40.1500">
    <property type="entry name" value="Glycosyl hydrolase domain, family 39"/>
    <property type="match status" value="1"/>
</dbReference>
<dbReference type="AlphaFoldDB" id="A0AA90H7R0"/>
<dbReference type="EMBL" id="JABXJJ020000036">
    <property type="protein sequence ID" value="MDI5972766.1"/>
    <property type="molecule type" value="Genomic_DNA"/>
</dbReference>
<accession>A0AA90H7R0</accession>
<organism evidence="1">
    <name type="scientific">Streptantibioticus silvisoli</name>
    <dbReference type="NCBI Taxonomy" id="2705255"/>
    <lineage>
        <taxon>Bacteria</taxon>
        <taxon>Bacillati</taxon>
        <taxon>Actinomycetota</taxon>
        <taxon>Actinomycetes</taxon>
        <taxon>Kitasatosporales</taxon>
        <taxon>Streptomycetaceae</taxon>
        <taxon>Streptantibioticus</taxon>
    </lineage>
</organism>
<name>A0AA90H7R0_9ACTN</name>
<protein>
    <submittedName>
        <fullName evidence="1">Uncharacterized protein</fullName>
    </submittedName>
</protein>
<proteinExistence type="predicted"/>
<reference evidence="1" key="1">
    <citation type="submission" date="2023-05" db="EMBL/GenBank/DDBJ databases">
        <title>Streptantibioticus silvisoli sp. nov., acidotolerant actinomycetes 1 from pine litter.</title>
        <authorList>
            <person name="Swiecimska M."/>
            <person name="Golinska P."/>
            <person name="Sangal V."/>
            <person name="Wachnowicz B."/>
            <person name="Goodfellow M."/>
        </authorList>
    </citation>
    <scope>NUCLEOTIDE SEQUENCE</scope>
    <source>
        <strain evidence="1">SL13</strain>
    </source>
</reference>
<evidence type="ECO:0000313" key="1">
    <source>
        <dbReference type="EMBL" id="MDI5972766.1"/>
    </source>
</evidence>